<evidence type="ECO:0000313" key="3">
    <source>
        <dbReference type="Proteomes" id="UP001489004"/>
    </source>
</evidence>
<feature type="region of interest" description="Disordered" evidence="1">
    <location>
        <begin position="1"/>
        <end position="79"/>
    </location>
</feature>
<dbReference type="AlphaFoldDB" id="A0AAW1QPU0"/>
<proteinExistence type="predicted"/>
<accession>A0AAW1QPU0</accession>
<dbReference type="Proteomes" id="UP001489004">
    <property type="component" value="Unassembled WGS sequence"/>
</dbReference>
<evidence type="ECO:0000256" key="1">
    <source>
        <dbReference type="SAM" id="MobiDB-lite"/>
    </source>
</evidence>
<protein>
    <submittedName>
        <fullName evidence="2">Uncharacterized protein</fullName>
    </submittedName>
</protein>
<evidence type="ECO:0000313" key="2">
    <source>
        <dbReference type="EMBL" id="KAK9823500.1"/>
    </source>
</evidence>
<keyword evidence="3" id="KW-1185">Reference proteome</keyword>
<organism evidence="2 3">
    <name type="scientific">[Myrmecia] bisecta</name>
    <dbReference type="NCBI Taxonomy" id="41462"/>
    <lineage>
        <taxon>Eukaryota</taxon>
        <taxon>Viridiplantae</taxon>
        <taxon>Chlorophyta</taxon>
        <taxon>core chlorophytes</taxon>
        <taxon>Trebouxiophyceae</taxon>
        <taxon>Trebouxiales</taxon>
        <taxon>Trebouxiaceae</taxon>
        <taxon>Myrmecia</taxon>
    </lineage>
</organism>
<feature type="compositionally biased region" description="Acidic residues" evidence="1">
    <location>
        <begin position="11"/>
        <end position="20"/>
    </location>
</feature>
<sequence length="79" mass="8390">MTSLALAPDLPSEDEEDEDFDPTKEADGSGDEKAKKAAGVKRSRGTFGRPVDSAGKHRGTEADEDPFARRSASQIIGRG</sequence>
<reference evidence="2 3" key="1">
    <citation type="journal article" date="2024" name="Nat. Commun.">
        <title>Phylogenomics reveals the evolutionary origins of lichenization in chlorophyte algae.</title>
        <authorList>
            <person name="Puginier C."/>
            <person name="Libourel C."/>
            <person name="Otte J."/>
            <person name="Skaloud P."/>
            <person name="Haon M."/>
            <person name="Grisel S."/>
            <person name="Petersen M."/>
            <person name="Berrin J.G."/>
            <person name="Delaux P.M."/>
            <person name="Dal Grande F."/>
            <person name="Keller J."/>
        </authorList>
    </citation>
    <scope>NUCLEOTIDE SEQUENCE [LARGE SCALE GENOMIC DNA]</scope>
    <source>
        <strain evidence="2 3">SAG 2043</strain>
    </source>
</reference>
<name>A0AAW1QPU0_9CHLO</name>
<comment type="caution">
    <text evidence="2">The sequence shown here is derived from an EMBL/GenBank/DDBJ whole genome shotgun (WGS) entry which is preliminary data.</text>
</comment>
<dbReference type="EMBL" id="JALJOR010000002">
    <property type="protein sequence ID" value="KAK9823500.1"/>
    <property type="molecule type" value="Genomic_DNA"/>
</dbReference>
<gene>
    <name evidence="2" type="ORF">WJX72_003192</name>
</gene>
<feature type="compositionally biased region" description="Basic and acidic residues" evidence="1">
    <location>
        <begin position="21"/>
        <end position="35"/>
    </location>
</feature>